<feature type="region of interest" description="Disordered" evidence="1">
    <location>
        <begin position="111"/>
        <end position="156"/>
    </location>
</feature>
<dbReference type="EMBL" id="RJVU01075100">
    <property type="protein sequence ID" value="ROI16542.1"/>
    <property type="molecule type" value="Genomic_DNA"/>
</dbReference>
<gene>
    <name evidence="2" type="ORF">DPX16_2736</name>
</gene>
<name>A0A3N0XGP0_ANAGA</name>
<dbReference type="AlphaFoldDB" id="A0A3N0XGP0"/>
<feature type="compositionally biased region" description="Basic and acidic residues" evidence="1">
    <location>
        <begin position="117"/>
        <end position="130"/>
    </location>
</feature>
<organism evidence="2 3">
    <name type="scientific">Anabarilius grahami</name>
    <name type="common">Kanglang fish</name>
    <name type="synonym">Barilius grahami</name>
    <dbReference type="NCBI Taxonomy" id="495550"/>
    <lineage>
        <taxon>Eukaryota</taxon>
        <taxon>Metazoa</taxon>
        <taxon>Chordata</taxon>
        <taxon>Craniata</taxon>
        <taxon>Vertebrata</taxon>
        <taxon>Euteleostomi</taxon>
        <taxon>Actinopterygii</taxon>
        <taxon>Neopterygii</taxon>
        <taxon>Teleostei</taxon>
        <taxon>Ostariophysi</taxon>
        <taxon>Cypriniformes</taxon>
        <taxon>Xenocyprididae</taxon>
        <taxon>Xenocypridinae</taxon>
        <taxon>Xenocypridinae incertae sedis</taxon>
        <taxon>Anabarilius</taxon>
    </lineage>
</organism>
<feature type="compositionally biased region" description="Polar residues" evidence="1">
    <location>
        <begin position="143"/>
        <end position="156"/>
    </location>
</feature>
<sequence length="156" mass="17421">MAFYRNLHKSSLGERCDIRLINHKVGFAFLFGYSNLRSTNIPLLVMSRLDNIETHTGLKEQVQVPHRRSEMKGKRRTDDQESVPPEDPFTQQRSSHAVLDTLLKVDTVTPSAGAVHFPKDTKAQRPDRIHLCGPPLHAPPSNALGSTPDNSPSAFD</sequence>
<evidence type="ECO:0000313" key="3">
    <source>
        <dbReference type="Proteomes" id="UP000281406"/>
    </source>
</evidence>
<keyword evidence="3" id="KW-1185">Reference proteome</keyword>
<protein>
    <submittedName>
        <fullName evidence="2">Uncharacterized protein</fullName>
    </submittedName>
</protein>
<dbReference type="Proteomes" id="UP000281406">
    <property type="component" value="Unassembled WGS sequence"/>
</dbReference>
<proteinExistence type="predicted"/>
<feature type="compositionally biased region" description="Basic and acidic residues" evidence="1">
    <location>
        <begin position="67"/>
        <end position="79"/>
    </location>
</feature>
<evidence type="ECO:0000256" key="1">
    <source>
        <dbReference type="SAM" id="MobiDB-lite"/>
    </source>
</evidence>
<feature type="region of interest" description="Disordered" evidence="1">
    <location>
        <begin position="57"/>
        <end position="96"/>
    </location>
</feature>
<comment type="caution">
    <text evidence="2">The sequence shown here is derived from an EMBL/GenBank/DDBJ whole genome shotgun (WGS) entry which is preliminary data.</text>
</comment>
<reference evidence="2 3" key="1">
    <citation type="submission" date="2018-10" db="EMBL/GenBank/DDBJ databases">
        <title>Genome assembly for a Yunnan-Guizhou Plateau 3E fish, Anabarilius grahami (Regan), and its evolutionary and genetic applications.</title>
        <authorList>
            <person name="Jiang W."/>
        </authorList>
    </citation>
    <scope>NUCLEOTIDE SEQUENCE [LARGE SCALE GENOMIC DNA]</scope>
    <source>
        <strain evidence="2">AG-KIZ</strain>
        <tissue evidence="2">Muscle</tissue>
    </source>
</reference>
<accession>A0A3N0XGP0</accession>
<evidence type="ECO:0000313" key="2">
    <source>
        <dbReference type="EMBL" id="ROI16542.1"/>
    </source>
</evidence>